<evidence type="ECO:0000313" key="2">
    <source>
        <dbReference type="Proteomes" id="UP001055108"/>
    </source>
</evidence>
<reference evidence="1" key="2">
    <citation type="submission" date="2021-08" db="EMBL/GenBank/DDBJ databases">
        <authorList>
            <person name="Tani A."/>
            <person name="Ola A."/>
            <person name="Ogura Y."/>
            <person name="Katsura K."/>
            <person name="Hayashi T."/>
        </authorList>
    </citation>
    <scope>NUCLEOTIDE SEQUENCE</scope>
    <source>
        <strain evidence="1">NBRC 103626</strain>
    </source>
</reference>
<keyword evidence="2" id="KW-1185">Reference proteome</keyword>
<dbReference type="Proteomes" id="UP001055108">
    <property type="component" value="Unassembled WGS sequence"/>
</dbReference>
<accession>A0AA37MA72</accession>
<name>A0AA37MA72_9HYPH</name>
<dbReference type="EMBL" id="BPQM01000026">
    <property type="protein sequence ID" value="GJD78001.1"/>
    <property type="molecule type" value="Genomic_DNA"/>
</dbReference>
<dbReference type="RefSeq" id="WP_238301732.1">
    <property type="nucleotide sequence ID" value="NZ_BPQM01000026.1"/>
</dbReference>
<evidence type="ECO:0000313" key="1">
    <source>
        <dbReference type="EMBL" id="GJD78001.1"/>
    </source>
</evidence>
<comment type="caution">
    <text evidence="1">The sequence shown here is derived from an EMBL/GenBank/DDBJ whole genome shotgun (WGS) entry which is preliminary data.</text>
</comment>
<dbReference type="AlphaFoldDB" id="A0AA37MA72"/>
<gene>
    <name evidence="1" type="ORF">NBEOAGPD_1213</name>
</gene>
<reference evidence="1" key="1">
    <citation type="journal article" date="2016" name="Front. Microbiol.">
        <title>Genome Sequence of the Piezophilic, Mesophilic Sulfate-Reducing Bacterium Desulfovibrio indicus J2T.</title>
        <authorList>
            <person name="Cao J."/>
            <person name="Maignien L."/>
            <person name="Shao Z."/>
            <person name="Alain K."/>
            <person name="Jebbar M."/>
        </authorList>
    </citation>
    <scope>NUCLEOTIDE SEQUENCE</scope>
    <source>
        <strain evidence="1">NBRC 103626</strain>
    </source>
</reference>
<proteinExistence type="predicted"/>
<organism evidence="1 2">
    <name type="scientific">Methylobacterium gregans</name>
    <dbReference type="NCBI Taxonomy" id="374424"/>
    <lineage>
        <taxon>Bacteria</taxon>
        <taxon>Pseudomonadati</taxon>
        <taxon>Pseudomonadota</taxon>
        <taxon>Alphaproteobacteria</taxon>
        <taxon>Hyphomicrobiales</taxon>
        <taxon>Methylobacteriaceae</taxon>
        <taxon>Methylobacterium</taxon>
    </lineage>
</organism>
<protein>
    <submittedName>
        <fullName evidence="1">Uncharacterized protein</fullName>
    </submittedName>
</protein>
<sequence>MPAITVRLDGVMERYAKQLQAMGTQAPVIMTTALMSAAPQMERALEDALTPQTGLLPGTIARAVTYKGGALSLTFRTQGGDVRLKFFKPHETEPGVSAAPRNARSTFPGTFMRAGWWAKRRVDKPGWNGQVFRRAGGKTKTGKARFTTARSDMAIPDEMVKGASLGAWERGQAAVLTTVEHRIMALLP</sequence>